<evidence type="ECO:0000313" key="3">
    <source>
        <dbReference type="EMBL" id="KAL0199357.1"/>
    </source>
</evidence>
<keyword evidence="2" id="KW-0812">Transmembrane</keyword>
<comment type="caution">
    <text evidence="3">The sequence shown here is derived from an EMBL/GenBank/DDBJ whole genome shotgun (WGS) entry which is preliminary data.</text>
</comment>
<dbReference type="EMBL" id="JAMKFB020000003">
    <property type="protein sequence ID" value="KAL0199357.1"/>
    <property type="molecule type" value="Genomic_DNA"/>
</dbReference>
<reference evidence="3 4" key="1">
    <citation type="submission" date="2024-05" db="EMBL/GenBank/DDBJ databases">
        <title>Genome sequencing and assembly of Indian major carp, Cirrhinus mrigala (Hamilton, 1822).</title>
        <authorList>
            <person name="Mohindra V."/>
            <person name="Chowdhury L.M."/>
            <person name="Lal K."/>
            <person name="Jena J.K."/>
        </authorList>
    </citation>
    <scope>NUCLEOTIDE SEQUENCE [LARGE SCALE GENOMIC DNA]</scope>
    <source>
        <strain evidence="3">CM1030</strain>
        <tissue evidence="3">Blood</tissue>
    </source>
</reference>
<keyword evidence="2" id="KW-1133">Transmembrane helix</keyword>
<feature type="compositionally biased region" description="Polar residues" evidence="1">
    <location>
        <begin position="542"/>
        <end position="552"/>
    </location>
</feature>
<feature type="region of interest" description="Disordered" evidence="1">
    <location>
        <begin position="510"/>
        <end position="552"/>
    </location>
</feature>
<dbReference type="AlphaFoldDB" id="A0ABD0RLD0"/>
<evidence type="ECO:0000256" key="1">
    <source>
        <dbReference type="SAM" id="MobiDB-lite"/>
    </source>
</evidence>
<keyword evidence="2" id="KW-0472">Membrane</keyword>
<feature type="compositionally biased region" description="Polar residues" evidence="1">
    <location>
        <begin position="443"/>
        <end position="458"/>
    </location>
</feature>
<feature type="region of interest" description="Disordered" evidence="1">
    <location>
        <begin position="297"/>
        <end position="349"/>
    </location>
</feature>
<sequence>MWFGTAGRSAVLLPHPLTACCCSLCCFSGNFLFGGHLRRPKPNRPCEFLPGSIALFICHFGLLTGIWTLPVYLVFAFIDPACLDYAVLNKAHIWILHASHESTAFRDTDQTMDPASRLFRVRQGNRSIEDYVVDFCGLCYLVAFNDVALKDIFRQGLDEPIRSQLPGGKIHWTLEQYIDYALLLAGSSFTVRIADEGPCDPPVFTKPESDHVMTTTQKPHRTASSAPKPAQVMSGIIQVTSEPYHAIPAKPKSAHVTSTKSQFTHVTSSALGSAHAIPVVPEPVHKMAAIPKPVHKMAATHEPHQSKIISSKSHLAKSAAPKADQVMPDPPVSSQVRAAHSESSQVTAGLSTLSQTTADFHEPSQVAAVVPEPSQATVDLHEPSQVAADLHEPSQVTAVVPESSQATADLHEPSQATAGLHELGQDTAVLHESRQVTADHPESSQVTADLPESSQDITTPLHDMAASTGPRQATAVLPEPHQVPSDLPKPRHISADPLEPCRVSADLLEPSRVSADPPGPRHVSADPAEPMLPSHAEPTLPSHMSTASTPSRQAGIPLSTVLPVMAVAILSVWATHCAPEASSVQEFAPMPPEVSASAVDPPKEAASTHELTATSDHESAPVPPEVVAPAAEPPMGAASKSSQVNKPEATAARNQNSIGDKWRKKPWEKPGSVGGPVLLWPNRLGDEVFTVDPSLGLI</sequence>
<organism evidence="3 4">
    <name type="scientific">Cirrhinus mrigala</name>
    <name type="common">Mrigala</name>
    <dbReference type="NCBI Taxonomy" id="683832"/>
    <lineage>
        <taxon>Eukaryota</taxon>
        <taxon>Metazoa</taxon>
        <taxon>Chordata</taxon>
        <taxon>Craniata</taxon>
        <taxon>Vertebrata</taxon>
        <taxon>Euteleostomi</taxon>
        <taxon>Actinopterygii</taxon>
        <taxon>Neopterygii</taxon>
        <taxon>Teleostei</taxon>
        <taxon>Ostariophysi</taxon>
        <taxon>Cypriniformes</taxon>
        <taxon>Cyprinidae</taxon>
        <taxon>Labeoninae</taxon>
        <taxon>Labeonini</taxon>
        <taxon>Cirrhinus</taxon>
    </lineage>
</organism>
<proteinExistence type="predicted"/>
<protein>
    <submittedName>
        <fullName evidence="3">Uncharacterized protein</fullName>
    </submittedName>
</protein>
<keyword evidence="4" id="KW-1185">Reference proteome</keyword>
<name>A0ABD0RLD0_CIRMR</name>
<gene>
    <name evidence="3" type="ORF">M9458_007897</name>
</gene>
<evidence type="ECO:0000256" key="2">
    <source>
        <dbReference type="SAM" id="Phobius"/>
    </source>
</evidence>
<feature type="region of interest" description="Disordered" evidence="1">
    <location>
        <begin position="434"/>
        <end position="467"/>
    </location>
</feature>
<evidence type="ECO:0000313" key="4">
    <source>
        <dbReference type="Proteomes" id="UP001529510"/>
    </source>
</evidence>
<feature type="transmembrane region" description="Helical" evidence="2">
    <location>
        <begin position="53"/>
        <end position="78"/>
    </location>
</feature>
<feature type="transmembrane region" description="Helical" evidence="2">
    <location>
        <begin position="12"/>
        <end position="33"/>
    </location>
</feature>
<accession>A0ABD0RLD0</accession>
<feature type="compositionally biased region" description="Low complexity" evidence="1">
    <location>
        <begin position="627"/>
        <end position="638"/>
    </location>
</feature>
<feature type="region of interest" description="Disordered" evidence="1">
    <location>
        <begin position="592"/>
        <end position="676"/>
    </location>
</feature>
<dbReference type="Proteomes" id="UP001529510">
    <property type="component" value="Unassembled WGS sequence"/>
</dbReference>
<feature type="compositionally biased region" description="Polar residues" evidence="1">
    <location>
        <begin position="332"/>
        <end position="349"/>
    </location>
</feature>